<gene>
    <name evidence="3" type="ORF">AArcSl_0100</name>
</gene>
<dbReference type="Pfam" id="PF12679">
    <property type="entry name" value="ABC2_membrane_2"/>
    <property type="match status" value="1"/>
</dbReference>
<evidence type="ECO:0000256" key="2">
    <source>
        <dbReference type="SAM" id="Phobius"/>
    </source>
</evidence>
<proteinExistence type="predicted"/>
<dbReference type="EMBL" id="CP025066">
    <property type="protein sequence ID" value="AUX07758.1"/>
    <property type="molecule type" value="Genomic_DNA"/>
</dbReference>
<feature type="transmembrane region" description="Helical" evidence="2">
    <location>
        <begin position="136"/>
        <end position="156"/>
    </location>
</feature>
<feature type="transmembrane region" description="Helical" evidence="2">
    <location>
        <begin position="205"/>
        <end position="229"/>
    </location>
</feature>
<dbReference type="Proteomes" id="UP000263012">
    <property type="component" value="Chromosome"/>
</dbReference>
<reference evidence="4" key="1">
    <citation type="submission" date="2017-11" db="EMBL/GenBank/DDBJ databases">
        <title>Phenotypic and genomic properties of facultatively anaerobic sulfur-reducing natronoarchaea from hypersaline soda lakes.</title>
        <authorList>
            <person name="Sorokin D.Y."/>
            <person name="Kublanov I.V."/>
            <person name="Roman P."/>
            <person name="Sinninghe Damste J.S."/>
            <person name="Golyshin P.N."/>
            <person name="Rojo D."/>
            <person name="Ciordia S."/>
            <person name="Mena M.D.C."/>
            <person name="Ferrer M."/>
            <person name="Messina E."/>
            <person name="Smedile F."/>
            <person name="La Spada G."/>
            <person name="La Cono V."/>
            <person name="Yakimov M.M."/>
        </authorList>
    </citation>
    <scope>NUCLEOTIDE SEQUENCE [LARGE SCALE GENOMIC DNA]</scope>
    <source>
        <strain evidence="4">AArc-Sl</strain>
    </source>
</reference>
<protein>
    <submittedName>
        <fullName evidence="3">ABC transporter permease</fullName>
    </submittedName>
</protein>
<dbReference type="GeneID" id="37876434"/>
<dbReference type="GO" id="GO:0140359">
    <property type="term" value="F:ABC-type transporter activity"/>
    <property type="evidence" value="ECO:0007669"/>
    <property type="project" value="InterPro"/>
</dbReference>
<name>A0A343TF86_9EURY</name>
<organism evidence="3 4">
    <name type="scientific">Halalkaliarchaeum desulfuricum</name>
    <dbReference type="NCBI Taxonomy" id="2055893"/>
    <lineage>
        <taxon>Archaea</taxon>
        <taxon>Methanobacteriati</taxon>
        <taxon>Methanobacteriota</taxon>
        <taxon>Stenosarchaea group</taxon>
        <taxon>Halobacteria</taxon>
        <taxon>Halobacteriales</taxon>
        <taxon>Haloferacaceae</taxon>
        <taxon>Halalkaliarchaeum</taxon>
    </lineage>
</organism>
<dbReference type="RefSeq" id="WP_217563479.1">
    <property type="nucleotide sequence ID" value="NZ_CP025066.1"/>
</dbReference>
<keyword evidence="2" id="KW-0472">Membrane</keyword>
<keyword evidence="4" id="KW-1185">Reference proteome</keyword>
<dbReference type="OrthoDB" id="313530at2157"/>
<evidence type="ECO:0000313" key="3">
    <source>
        <dbReference type="EMBL" id="AUX07758.1"/>
    </source>
</evidence>
<sequence>MTDEATGASVDERIQSQGDGSPPAGRRSLTAPIAAIAARELRSTMRSTGGLLFAAALSVAIVGVAYAGGGYRSSYLATSVDLLAALEVLLPVVAVAFGYRTLLSDARSGELDVLLTYPVAAWQHVLGAYLGRAIPLSAVVLVPFLAVAGLVSVSTAPEASVFATHAGADSPILFARLAALSLLYALVALSVGVAVSAVATSARVGIALSVGAVVGIVLVADLAIVGGLASGAIGGESIHATLALSPASAFRGLVFETVISVAGGAGPETASTTASLTGLSAWLVGSLAVAVVALRLR</sequence>
<dbReference type="AlphaFoldDB" id="A0A343TF86"/>
<feature type="transmembrane region" description="Helical" evidence="2">
    <location>
        <begin position="274"/>
        <end position="294"/>
    </location>
</feature>
<dbReference type="KEGG" id="hdf:AArcSl_0100"/>
<feature type="region of interest" description="Disordered" evidence="1">
    <location>
        <begin position="1"/>
        <end position="27"/>
    </location>
</feature>
<feature type="transmembrane region" description="Helical" evidence="2">
    <location>
        <begin position="177"/>
        <end position="199"/>
    </location>
</feature>
<evidence type="ECO:0000313" key="4">
    <source>
        <dbReference type="Proteomes" id="UP000263012"/>
    </source>
</evidence>
<accession>A0A343TF86</accession>
<feature type="transmembrane region" description="Helical" evidence="2">
    <location>
        <begin position="75"/>
        <end position="99"/>
    </location>
</feature>
<keyword evidence="2" id="KW-1133">Transmembrane helix</keyword>
<evidence type="ECO:0000256" key="1">
    <source>
        <dbReference type="SAM" id="MobiDB-lite"/>
    </source>
</evidence>
<feature type="transmembrane region" description="Helical" evidence="2">
    <location>
        <begin position="49"/>
        <end position="69"/>
    </location>
</feature>
<dbReference type="GO" id="GO:0005886">
    <property type="term" value="C:plasma membrane"/>
    <property type="evidence" value="ECO:0007669"/>
    <property type="project" value="UniProtKB-SubCell"/>
</dbReference>
<keyword evidence="2" id="KW-0812">Transmembrane</keyword>